<dbReference type="RefSeq" id="XP_002507306.1">
    <property type="nucleotide sequence ID" value="XM_002507260.1"/>
</dbReference>
<gene>
    <name evidence="1" type="ORF">MICPUN_55435</name>
</gene>
<organism evidence="1 2">
    <name type="scientific">Micromonas commoda (strain RCC299 / NOUM17 / CCMP2709)</name>
    <name type="common">Picoplanktonic green alga</name>
    <dbReference type="NCBI Taxonomy" id="296587"/>
    <lineage>
        <taxon>Eukaryota</taxon>
        <taxon>Viridiplantae</taxon>
        <taxon>Chlorophyta</taxon>
        <taxon>Mamiellophyceae</taxon>
        <taxon>Mamiellales</taxon>
        <taxon>Mamiellaceae</taxon>
        <taxon>Micromonas</taxon>
    </lineage>
</organism>
<dbReference type="EMBL" id="CP001574">
    <property type="protein sequence ID" value="ACO68564.1"/>
    <property type="molecule type" value="Genomic_DNA"/>
</dbReference>
<dbReference type="InParanoid" id="C1FEG8"/>
<dbReference type="KEGG" id="mis:MICPUN_55435"/>
<dbReference type="GeneID" id="8250620"/>
<accession>C1FEG8</accession>
<evidence type="ECO:0000313" key="1">
    <source>
        <dbReference type="EMBL" id="ACO68564.1"/>
    </source>
</evidence>
<evidence type="ECO:0000313" key="2">
    <source>
        <dbReference type="Proteomes" id="UP000002009"/>
    </source>
</evidence>
<reference evidence="1 2" key="1">
    <citation type="journal article" date="2009" name="Science">
        <title>Green evolution and dynamic adaptations revealed by genomes of the marine picoeukaryotes Micromonas.</title>
        <authorList>
            <person name="Worden A.Z."/>
            <person name="Lee J.H."/>
            <person name="Mock T."/>
            <person name="Rouze P."/>
            <person name="Simmons M.P."/>
            <person name="Aerts A.L."/>
            <person name="Allen A.E."/>
            <person name="Cuvelier M.L."/>
            <person name="Derelle E."/>
            <person name="Everett M.V."/>
            <person name="Foulon E."/>
            <person name="Grimwood J."/>
            <person name="Gundlach H."/>
            <person name="Henrissat B."/>
            <person name="Napoli C."/>
            <person name="McDonald S.M."/>
            <person name="Parker M.S."/>
            <person name="Rombauts S."/>
            <person name="Salamov A."/>
            <person name="Von Dassow P."/>
            <person name="Badger J.H."/>
            <person name="Coutinho P.M."/>
            <person name="Demir E."/>
            <person name="Dubchak I."/>
            <person name="Gentemann C."/>
            <person name="Eikrem W."/>
            <person name="Gready J.E."/>
            <person name="John U."/>
            <person name="Lanier W."/>
            <person name="Lindquist E.A."/>
            <person name="Lucas S."/>
            <person name="Mayer K.F."/>
            <person name="Moreau H."/>
            <person name="Not F."/>
            <person name="Otillar R."/>
            <person name="Panaud O."/>
            <person name="Pangilinan J."/>
            <person name="Paulsen I."/>
            <person name="Piegu B."/>
            <person name="Poliakov A."/>
            <person name="Robbens S."/>
            <person name="Schmutz J."/>
            <person name="Toulza E."/>
            <person name="Wyss T."/>
            <person name="Zelensky A."/>
            <person name="Zhou K."/>
            <person name="Armbrust E.V."/>
            <person name="Bhattacharya D."/>
            <person name="Goodenough U.W."/>
            <person name="Van de Peer Y."/>
            <person name="Grigoriev I.V."/>
        </authorList>
    </citation>
    <scope>NUCLEOTIDE SEQUENCE [LARGE SCALE GENOMIC DNA]</scope>
    <source>
        <strain evidence="2">RCC299 / NOUM17</strain>
    </source>
</reference>
<proteinExistence type="predicted"/>
<keyword evidence="2" id="KW-1185">Reference proteome</keyword>
<dbReference type="Proteomes" id="UP000002009">
    <property type="component" value="Chromosome 1"/>
</dbReference>
<sequence>MQNFAPEEFKEQGKVLDDYAMEYDVPDVQLSRLLDADYLVSLEVAYPQDRDVSDPPTNAEMRFKARRWIKRTVEDGSIGRSRLPEDVEAAIKSRYPDEDGAYKGFKSKK</sequence>
<protein>
    <submittedName>
        <fullName evidence="1">Uncharacterized protein</fullName>
    </submittedName>
</protein>
<dbReference type="AlphaFoldDB" id="C1FEG8"/>
<name>C1FEG8_MICCC</name>